<dbReference type="PATRIC" id="fig|1123269.5.peg.5248"/>
<dbReference type="Proteomes" id="UP000018851">
    <property type="component" value="Chromosome"/>
</dbReference>
<keyword evidence="2" id="KW-1185">Reference proteome</keyword>
<accession>W0AK47</accession>
<proteinExistence type="predicted"/>
<dbReference type="AlphaFoldDB" id="W0AK47"/>
<evidence type="ECO:0000313" key="1">
    <source>
        <dbReference type="EMBL" id="AHE56942.1"/>
    </source>
</evidence>
<dbReference type="HOGENOM" id="CLU_3239776_0_0_5"/>
<evidence type="ECO:0000313" key="2">
    <source>
        <dbReference type="Proteomes" id="UP000018851"/>
    </source>
</evidence>
<dbReference type="EMBL" id="CP006644">
    <property type="protein sequence ID" value="AHE56942.1"/>
    <property type="molecule type" value="Genomic_DNA"/>
</dbReference>
<sequence>MIGLDRAWRGANRRRPGVRALPWKTFGRIRRADRFDAKRIAAA</sequence>
<name>W0AK47_9SPHN</name>
<protein>
    <submittedName>
        <fullName evidence="1">Uncharacterized protein</fullName>
    </submittedName>
</protein>
<dbReference type="KEGG" id="ssan:NX02_26765"/>
<dbReference type="RefSeq" id="WP_281178260.1">
    <property type="nucleotide sequence ID" value="NZ_CP006644.1"/>
</dbReference>
<organism evidence="1 2">
    <name type="scientific">Sphingomonas sanxanigenens DSM 19645 = NX02</name>
    <dbReference type="NCBI Taxonomy" id="1123269"/>
    <lineage>
        <taxon>Bacteria</taxon>
        <taxon>Pseudomonadati</taxon>
        <taxon>Pseudomonadota</taxon>
        <taxon>Alphaproteobacteria</taxon>
        <taxon>Sphingomonadales</taxon>
        <taxon>Sphingomonadaceae</taxon>
        <taxon>Sphingomonas</taxon>
    </lineage>
</organism>
<reference evidence="1 2" key="1">
    <citation type="submission" date="2013-07" db="EMBL/GenBank/DDBJ databases">
        <title>Completed genome of Sphingomonas sanxanigenens NX02.</title>
        <authorList>
            <person name="Ma T."/>
            <person name="Huang H."/>
            <person name="Wu M."/>
            <person name="Li X."/>
            <person name="Li G."/>
        </authorList>
    </citation>
    <scope>NUCLEOTIDE SEQUENCE [LARGE SCALE GENOMIC DNA]</scope>
    <source>
        <strain evidence="1 2">NX02</strain>
    </source>
</reference>
<gene>
    <name evidence="1" type="ORF">NX02_26765</name>
</gene>